<dbReference type="Gene3D" id="3.15.10.30">
    <property type="entry name" value="Haemolymph juvenile hormone binding protein"/>
    <property type="match status" value="1"/>
</dbReference>
<evidence type="ECO:0000313" key="3">
    <source>
        <dbReference type="Proteomes" id="UP001458880"/>
    </source>
</evidence>
<evidence type="ECO:0000313" key="2">
    <source>
        <dbReference type="EMBL" id="KAK9731924.1"/>
    </source>
</evidence>
<dbReference type="InterPro" id="IPR010562">
    <property type="entry name" value="Haemolymph_juvenile_hormone-bd"/>
</dbReference>
<reference evidence="2 3" key="1">
    <citation type="journal article" date="2024" name="BMC Genomics">
        <title>De novo assembly and annotation of Popillia japonica's genome with initial clues to its potential as an invasive pest.</title>
        <authorList>
            <person name="Cucini C."/>
            <person name="Boschi S."/>
            <person name="Funari R."/>
            <person name="Cardaioli E."/>
            <person name="Iannotti N."/>
            <person name="Marturano G."/>
            <person name="Paoli F."/>
            <person name="Bruttini M."/>
            <person name="Carapelli A."/>
            <person name="Frati F."/>
            <person name="Nardi F."/>
        </authorList>
    </citation>
    <scope>NUCLEOTIDE SEQUENCE [LARGE SCALE GENOMIC DNA]</scope>
    <source>
        <strain evidence="2">DMR45628</strain>
    </source>
</reference>
<dbReference type="InterPro" id="IPR038606">
    <property type="entry name" value="To_sf"/>
</dbReference>
<dbReference type="GO" id="GO:0005615">
    <property type="term" value="C:extracellular space"/>
    <property type="evidence" value="ECO:0007669"/>
    <property type="project" value="TreeGrafter"/>
</dbReference>
<feature type="chain" id="PRO_5043799884" evidence="1">
    <location>
        <begin position="20"/>
        <end position="300"/>
    </location>
</feature>
<dbReference type="Proteomes" id="UP001458880">
    <property type="component" value="Unassembled WGS sequence"/>
</dbReference>
<feature type="signal peptide" evidence="1">
    <location>
        <begin position="1"/>
        <end position="19"/>
    </location>
</feature>
<comment type="caution">
    <text evidence="2">The sequence shown here is derived from an EMBL/GenBank/DDBJ whole genome shotgun (WGS) entry which is preliminary data.</text>
</comment>
<dbReference type="Pfam" id="PF06585">
    <property type="entry name" value="JHBP"/>
    <property type="match status" value="1"/>
</dbReference>
<dbReference type="AlphaFoldDB" id="A0AAW1LBS6"/>
<accession>A0AAW1LBS6</accession>
<protein>
    <submittedName>
        <fullName evidence="2">Hemolymph juvenile hormone binding protein (JHBP)</fullName>
    </submittedName>
</protein>
<gene>
    <name evidence="2" type="ORF">QE152_g13257</name>
</gene>
<evidence type="ECO:0000256" key="1">
    <source>
        <dbReference type="SAM" id="SignalP"/>
    </source>
</evidence>
<dbReference type="PANTHER" id="PTHR11008:SF29">
    <property type="entry name" value="IP17226P"/>
    <property type="match status" value="1"/>
</dbReference>
<dbReference type="PANTHER" id="PTHR11008">
    <property type="entry name" value="PROTEIN TAKEOUT-LIKE PROTEIN"/>
    <property type="match status" value="1"/>
</dbReference>
<organism evidence="2 3">
    <name type="scientific">Popillia japonica</name>
    <name type="common">Japanese beetle</name>
    <dbReference type="NCBI Taxonomy" id="7064"/>
    <lineage>
        <taxon>Eukaryota</taxon>
        <taxon>Metazoa</taxon>
        <taxon>Ecdysozoa</taxon>
        <taxon>Arthropoda</taxon>
        <taxon>Hexapoda</taxon>
        <taxon>Insecta</taxon>
        <taxon>Pterygota</taxon>
        <taxon>Neoptera</taxon>
        <taxon>Endopterygota</taxon>
        <taxon>Coleoptera</taxon>
        <taxon>Polyphaga</taxon>
        <taxon>Scarabaeiformia</taxon>
        <taxon>Scarabaeidae</taxon>
        <taxon>Rutelinae</taxon>
        <taxon>Popillia</taxon>
    </lineage>
</organism>
<sequence>MRNILCILLLTVIFQDAISLSLTSNRTYYLKNVNPSYVPRFMEEELNNTLECFRYTFETGLPDYGIPSLVTVDIPELSIDPGAIGENSHGFFTGSGVLRGLTTFVSPEMTTTMSFDPVGFGFDVTLVFAELYLDLDYETDMVVEGIAAYGKGKIVIDWTDVMVRLRFLLGCHYRIDWTDVMVRLRFLLGISDILYVGDVGIYLYIGGSQVTITGFFNDEEHSQVVTDLVNDYLIPNWINNQVDEISEVLSPLLESLLNSLFDSLESTADDGDEDGGFDLEAIFDAVAAHCEARETYNVYV</sequence>
<keyword evidence="3" id="KW-1185">Reference proteome</keyword>
<proteinExistence type="predicted"/>
<dbReference type="EMBL" id="JASPKY010000124">
    <property type="protein sequence ID" value="KAK9731924.1"/>
    <property type="molecule type" value="Genomic_DNA"/>
</dbReference>
<name>A0AAW1LBS6_POPJA</name>
<keyword evidence="1" id="KW-0732">Signal</keyword>